<dbReference type="RefSeq" id="WP_118921772.1">
    <property type="nucleotide sequence ID" value="NZ_QXGH01000009.1"/>
</dbReference>
<dbReference type="GO" id="GO:0071949">
    <property type="term" value="F:FAD binding"/>
    <property type="evidence" value="ECO:0007669"/>
    <property type="project" value="InterPro"/>
</dbReference>
<dbReference type="SUPFAM" id="SSF51905">
    <property type="entry name" value="FAD/NAD(P)-binding domain"/>
    <property type="match status" value="1"/>
</dbReference>
<gene>
    <name evidence="2" type="ORF">D0Z08_00970</name>
</gene>
<accession>A0A417Y7J3</accession>
<dbReference type="InterPro" id="IPR002938">
    <property type="entry name" value="FAD-bd"/>
</dbReference>
<protein>
    <recommendedName>
        <fullName evidence="1">FAD-binding domain-containing protein</fullName>
    </recommendedName>
</protein>
<sequence length="152" mass="16087">MTVGPVIRTQVGIVAAGPAGLMLSHLLARVGIDSVAVDLRSRREIEETRRAGILEQGSVELLVESGVSDRVLRDGHEHAGIGLAFGGGSHRIDFHGLAGAATQLYPQTGVFIDLADARKRDGGDVRFGVRDVEVVDFTSDSRRCSARKCGGP</sequence>
<dbReference type="Pfam" id="PF01494">
    <property type="entry name" value="FAD_binding_3"/>
    <property type="match status" value="1"/>
</dbReference>
<proteinExistence type="predicted"/>
<evidence type="ECO:0000313" key="2">
    <source>
        <dbReference type="EMBL" id="RHW28481.1"/>
    </source>
</evidence>
<dbReference type="EMBL" id="QXGH01000009">
    <property type="protein sequence ID" value="RHW28481.1"/>
    <property type="molecule type" value="Genomic_DNA"/>
</dbReference>
<dbReference type="OrthoDB" id="9791689at2"/>
<reference evidence="2 3" key="1">
    <citation type="submission" date="2018-09" db="EMBL/GenBank/DDBJ databases">
        <title>Genome sequencing of Nocardioides immobilis CCTCC AB 2017083 for comparison to Nocardioides silvaticus.</title>
        <authorList>
            <person name="Li C."/>
            <person name="Wang G."/>
        </authorList>
    </citation>
    <scope>NUCLEOTIDE SEQUENCE [LARGE SCALE GENOMIC DNA]</scope>
    <source>
        <strain evidence="2 3">CCTCC AB 2017083</strain>
    </source>
</reference>
<organism evidence="2 3">
    <name type="scientific">Nocardioides immobilis</name>
    <dbReference type="NCBI Taxonomy" id="2049295"/>
    <lineage>
        <taxon>Bacteria</taxon>
        <taxon>Bacillati</taxon>
        <taxon>Actinomycetota</taxon>
        <taxon>Actinomycetes</taxon>
        <taxon>Propionibacteriales</taxon>
        <taxon>Nocardioidaceae</taxon>
        <taxon>Nocardioides</taxon>
    </lineage>
</organism>
<evidence type="ECO:0000313" key="3">
    <source>
        <dbReference type="Proteomes" id="UP000283644"/>
    </source>
</evidence>
<dbReference type="InterPro" id="IPR036188">
    <property type="entry name" value="FAD/NAD-bd_sf"/>
</dbReference>
<dbReference type="Gene3D" id="3.50.50.60">
    <property type="entry name" value="FAD/NAD(P)-binding domain"/>
    <property type="match status" value="1"/>
</dbReference>
<feature type="domain" description="FAD-binding" evidence="1">
    <location>
        <begin position="8"/>
        <end position="145"/>
    </location>
</feature>
<comment type="caution">
    <text evidence="2">The sequence shown here is derived from an EMBL/GenBank/DDBJ whole genome shotgun (WGS) entry which is preliminary data.</text>
</comment>
<keyword evidence="3" id="KW-1185">Reference proteome</keyword>
<dbReference type="Proteomes" id="UP000283644">
    <property type="component" value="Unassembled WGS sequence"/>
</dbReference>
<name>A0A417Y7J3_9ACTN</name>
<evidence type="ECO:0000259" key="1">
    <source>
        <dbReference type="Pfam" id="PF01494"/>
    </source>
</evidence>
<dbReference type="AlphaFoldDB" id="A0A417Y7J3"/>